<sequence length="246" mass="27568">MQLKRYQFRPGLWPSLATLVMLPILLALGFWQLDRADQKAAMQAEFSARYDQPAVALAEAIGHQDADDLRWREVTLTGHFSEPHYLLDNQVFQGDPGYRLYSPLQLAAADGAVLVERDWLPLGADRSQVPQFDTPGGRVELSGRVVPAPATGIMLAEHRIEPLATQLFRVQRIKPAELARHSDLELLPYVVRLHDAAHAEDDQAAALGGFGRERHLGYAFQWFALAATLLLIYLIVNLKKRPTDND</sequence>
<evidence type="ECO:0000256" key="3">
    <source>
        <dbReference type="ARBA" id="ARBA00022692"/>
    </source>
</evidence>
<dbReference type="InterPro" id="IPR002994">
    <property type="entry name" value="Surf1/Shy1"/>
</dbReference>
<comment type="caution">
    <text evidence="7">The sequence shown here is derived from an EMBL/GenBank/DDBJ whole genome shotgun (WGS) entry which is preliminary data.</text>
</comment>
<dbReference type="GO" id="GO:0005886">
    <property type="term" value="C:plasma membrane"/>
    <property type="evidence" value="ECO:0007669"/>
    <property type="project" value="UniProtKB-SubCell"/>
</dbReference>
<dbReference type="InterPro" id="IPR045214">
    <property type="entry name" value="Surf1/Surf4"/>
</dbReference>
<keyword evidence="5 6" id="KW-0472">Membrane</keyword>
<dbReference type="PANTHER" id="PTHR23427">
    <property type="entry name" value="SURFEIT LOCUS PROTEIN"/>
    <property type="match status" value="1"/>
</dbReference>
<evidence type="ECO:0000313" key="8">
    <source>
        <dbReference type="Proteomes" id="UP001204445"/>
    </source>
</evidence>
<protein>
    <recommendedName>
        <fullName evidence="6">SURF1-like protein</fullName>
    </recommendedName>
</protein>
<dbReference type="EMBL" id="JANUCT010000007">
    <property type="protein sequence ID" value="MCS3903313.1"/>
    <property type="molecule type" value="Genomic_DNA"/>
</dbReference>
<feature type="transmembrane region" description="Helical" evidence="6">
    <location>
        <begin position="216"/>
        <end position="236"/>
    </location>
</feature>
<comment type="subcellular location">
    <subcellularLocation>
        <location evidence="6">Cell membrane</location>
        <topology evidence="6">Multi-pass membrane protein</topology>
    </subcellularLocation>
    <subcellularLocation>
        <location evidence="1">Membrane</location>
    </subcellularLocation>
</comment>
<feature type="transmembrane region" description="Helical" evidence="6">
    <location>
        <begin position="12"/>
        <end position="33"/>
    </location>
</feature>
<dbReference type="PROSITE" id="PS50895">
    <property type="entry name" value="SURF1"/>
    <property type="match status" value="1"/>
</dbReference>
<evidence type="ECO:0000256" key="6">
    <source>
        <dbReference type="RuleBase" id="RU363076"/>
    </source>
</evidence>
<evidence type="ECO:0000313" key="7">
    <source>
        <dbReference type="EMBL" id="MCS3903313.1"/>
    </source>
</evidence>
<dbReference type="RefSeq" id="WP_259054987.1">
    <property type="nucleotide sequence ID" value="NZ_JANUCT010000007.1"/>
</dbReference>
<accession>A0AAE3HMR3</accession>
<reference evidence="7" key="1">
    <citation type="submission" date="2022-08" db="EMBL/GenBank/DDBJ databases">
        <title>Genomic Encyclopedia of Type Strains, Phase III (KMG-III): the genomes of soil and plant-associated and newly described type strains.</title>
        <authorList>
            <person name="Whitman W."/>
        </authorList>
    </citation>
    <scope>NUCLEOTIDE SEQUENCE</scope>
    <source>
        <strain evidence="7">HMT 1</strain>
    </source>
</reference>
<keyword evidence="8" id="KW-1185">Reference proteome</keyword>
<organism evidence="7 8">
    <name type="scientific">Methylohalomonas lacus</name>
    <dbReference type="NCBI Taxonomy" id="398773"/>
    <lineage>
        <taxon>Bacteria</taxon>
        <taxon>Pseudomonadati</taxon>
        <taxon>Pseudomonadota</taxon>
        <taxon>Gammaproteobacteria</taxon>
        <taxon>Methylohalomonadales</taxon>
        <taxon>Methylohalomonadaceae</taxon>
        <taxon>Methylohalomonas</taxon>
    </lineage>
</organism>
<keyword evidence="4 6" id="KW-1133">Transmembrane helix</keyword>
<proteinExistence type="inferred from homology"/>
<keyword evidence="3 6" id="KW-0812">Transmembrane</keyword>
<evidence type="ECO:0000256" key="5">
    <source>
        <dbReference type="ARBA" id="ARBA00023136"/>
    </source>
</evidence>
<comment type="similarity">
    <text evidence="2 6">Belongs to the SURF1 family.</text>
</comment>
<evidence type="ECO:0000256" key="1">
    <source>
        <dbReference type="ARBA" id="ARBA00004370"/>
    </source>
</evidence>
<keyword evidence="6" id="KW-1003">Cell membrane</keyword>
<name>A0AAE3HMR3_9GAMM</name>
<dbReference type="AlphaFoldDB" id="A0AAE3HMR3"/>
<dbReference type="Proteomes" id="UP001204445">
    <property type="component" value="Unassembled WGS sequence"/>
</dbReference>
<dbReference type="PANTHER" id="PTHR23427:SF2">
    <property type="entry name" value="SURFEIT LOCUS PROTEIN 1"/>
    <property type="match status" value="1"/>
</dbReference>
<evidence type="ECO:0000256" key="2">
    <source>
        <dbReference type="ARBA" id="ARBA00007165"/>
    </source>
</evidence>
<dbReference type="CDD" id="cd06662">
    <property type="entry name" value="SURF1"/>
    <property type="match status" value="1"/>
</dbReference>
<evidence type="ECO:0000256" key="4">
    <source>
        <dbReference type="ARBA" id="ARBA00022989"/>
    </source>
</evidence>
<dbReference type="Pfam" id="PF02104">
    <property type="entry name" value="SURF1"/>
    <property type="match status" value="1"/>
</dbReference>
<gene>
    <name evidence="7" type="ORF">J2T55_001333</name>
</gene>